<dbReference type="Pfam" id="PF07165">
    <property type="entry name" value="DUF1397"/>
    <property type="match status" value="1"/>
</dbReference>
<feature type="signal peptide" evidence="1">
    <location>
        <begin position="1"/>
        <end position="16"/>
    </location>
</feature>
<dbReference type="InterPro" id="IPR009832">
    <property type="entry name" value="DUF1397"/>
</dbReference>
<accession>A0ABD2MSZ3</accession>
<evidence type="ECO:0000313" key="3">
    <source>
        <dbReference type="Proteomes" id="UP001516400"/>
    </source>
</evidence>
<dbReference type="Proteomes" id="UP001516400">
    <property type="component" value="Unassembled WGS sequence"/>
</dbReference>
<organism evidence="2 3">
    <name type="scientific">Cryptolaemus montrouzieri</name>
    <dbReference type="NCBI Taxonomy" id="559131"/>
    <lineage>
        <taxon>Eukaryota</taxon>
        <taxon>Metazoa</taxon>
        <taxon>Ecdysozoa</taxon>
        <taxon>Arthropoda</taxon>
        <taxon>Hexapoda</taxon>
        <taxon>Insecta</taxon>
        <taxon>Pterygota</taxon>
        <taxon>Neoptera</taxon>
        <taxon>Endopterygota</taxon>
        <taxon>Coleoptera</taxon>
        <taxon>Polyphaga</taxon>
        <taxon>Cucujiformia</taxon>
        <taxon>Coccinelloidea</taxon>
        <taxon>Coccinellidae</taxon>
        <taxon>Scymninae</taxon>
        <taxon>Scymnini</taxon>
        <taxon>Cryptolaemus</taxon>
    </lineage>
</organism>
<evidence type="ECO:0000256" key="1">
    <source>
        <dbReference type="SAM" id="SignalP"/>
    </source>
</evidence>
<keyword evidence="1" id="KW-0732">Signal</keyword>
<comment type="caution">
    <text evidence="2">The sequence shown here is derived from an EMBL/GenBank/DDBJ whole genome shotgun (WGS) entry which is preliminary data.</text>
</comment>
<proteinExistence type="predicted"/>
<protein>
    <submittedName>
        <fullName evidence="2">Uncharacterized protein</fullName>
    </submittedName>
</protein>
<keyword evidence="3" id="KW-1185">Reference proteome</keyword>
<dbReference type="EMBL" id="JABFTP020000021">
    <property type="protein sequence ID" value="KAL3269568.1"/>
    <property type="molecule type" value="Genomic_DNA"/>
</dbReference>
<feature type="chain" id="PRO_5044854494" evidence="1">
    <location>
        <begin position="17"/>
        <end position="210"/>
    </location>
</feature>
<gene>
    <name evidence="2" type="ORF">HHI36_008633</name>
</gene>
<dbReference type="AlphaFoldDB" id="A0ABD2MSZ3"/>
<evidence type="ECO:0000313" key="2">
    <source>
        <dbReference type="EMBL" id="KAL3269568.1"/>
    </source>
</evidence>
<sequence length="210" mass="23681">MKYFFLIVMLAAYSQALSRVSLENAVKDIGFFQSFLLDLIGGMAGRGNCLDSLNEEKAVECLTKIKANNSFCHTFVNSFASCTKEFVENVENCAKPKEKDVPTAAIASIVSQIEFLCNTDGEHGFEILNPCIYQRSTQDCLRTFQRNVTKLFDEKDEEKIFPTVCNSITDAKECLTESIKKQCQNEITRNTLTELYNAFIKPCNEVSKTK</sequence>
<name>A0ABD2MSZ3_9CUCU</name>
<reference evidence="2 3" key="1">
    <citation type="journal article" date="2021" name="BMC Biol.">
        <title>Horizontally acquired antibacterial genes associated with adaptive radiation of ladybird beetles.</title>
        <authorList>
            <person name="Li H.S."/>
            <person name="Tang X.F."/>
            <person name="Huang Y.H."/>
            <person name="Xu Z.Y."/>
            <person name="Chen M.L."/>
            <person name="Du X.Y."/>
            <person name="Qiu B.Y."/>
            <person name="Chen P.T."/>
            <person name="Zhang W."/>
            <person name="Slipinski A."/>
            <person name="Escalona H.E."/>
            <person name="Waterhouse R.M."/>
            <person name="Zwick A."/>
            <person name="Pang H."/>
        </authorList>
    </citation>
    <scope>NUCLEOTIDE SEQUENCE [LARGE SCALE GENOMIC DNA]</scope>
    <source>
        <strain evidence="2">SYSU2018</strain>
    </source>
</reference>